<dbReference type="Pfam" id="PF00115">
    <property type="entry name" value="COX1"/>
    <property type="match status" value="1"/>
</dbReference>
<feature type="transmembrane region" description="Helical" evidence="1">
    <location>
        <begin position="462"/>
        <end position="483"/>
    </location>
</feature>
<feature type="transmembrane region" description="Helical" evidence="1">
    <location>
        <begin position="344"/>
        <end position="372"/>
    </location>
</feature>
<protein>
    <submittedName>
        <fullName evidence="3">Unannotated protein</fullName>
    </submittedName>
</protein>
<organism evidence="3">
    <name type="scientific">freshwater metagenome</name>
    <dbReference type="NCBI Taxonomy" id="449393"/>
    <lineage>
        <taxon>unclassified sequences</taxon>
        <taxon>metagenomes</taxon>
        <taxon>ecological metagenomes</taxon>
    </lineage>
</organism>
<keyword evidence="1" id="KW-1133">Transmembrane helix</keyword>
<dbReference type="InterPro" id="IPR036927">
    <property type="entry name" value="Cyt_c_oxase-like_su1_sf"/>
</dbReference>
<dbReference type="EMBL" id="CAFBOS010000068">
    <property type="protein sequence ID" value="CAB4995314.1"/>
    <property type="molecule type" value="Genomic_DNA"/>
</dbReference>
<feature type="transmembrane region" description="Helical" evidence="1">
    <location>
        <begin position="201"/>
        <end position="221"/>
    </location>
</feature>
<dbReference type="PANTHER" id="PTHR10422">
    <property type="entry name" value="CYTOCHROME C OXIDASE SUBUNIT 1"/>
    <property type="match status" value="1"/>
</dbReference>
<evidence type="ECO:0000313" key="5">
    <source>
        <dbReference type="EMBL" id="CAB4896057.1"/>
    </source>
</evidence>
<feature type="transmembrane region" description="Helical" evidence="1">
    <location>
        <begin position="88"/>
        <end position="109"/>
    </location>
</feature>
<feature type="domain" description="Cytochrome oxidase subunit I profile" evidence="2">
    <location>
        <begin position="21"/>
        <end position="524"/>
    </location>
</feature>
<feature type="transmembrane region" description="Helical" evidence="1">
    <location>
        <begin position="121"/>
        <end position="142"/>
    </location>
</feature>
<reference evidence="3" key="1">
    <citation type="submission" date="2020-05" db="EMBL/GenBank/DDBJ databases">
        <authorList>
            <person name="Chiriac C."/>
            <person name="Salcher M."/>
            <person name="Ghai R."/>
            <person name="Kavagutti S V."/>
        </authorList>
    </citation>
    <scope>NUCLEOTIDE SEQUENCE</scope>
</reference>
<proteinExistence type="predicted"/>
<evidence type="ECO:0000313" key="3">
    <source>
        <dbReference type="EMBL" id="CAB4760652.1"/>
    </source>
</evidence>
<feature type="transmembrane region" description="Helical" evidence="1">
    <location>
        <begin position="41"/>
        <end position="62"/>
    </location>
</feature>
<feature type="transmembrane region" description="Helical" evidence="1">
    <location>
        <begin position="162"/>
        <end position="189"/>
    </location>
</feature>
<evidence type="ECO:0000313" key="4">
    <source>
        <dbReference type="EMBL" id="CAB4818178.1"/>
    </source>
</evidence>
<dbReference type="Gene3D" id="1.20.210.10">
    <property type="entry name" value="Cytochrome c oxidase-like, subunit I domain"/>
    <property type="match status" value="1"/>
</dbReference>
<feature type="transmembrane region" description="Helical" evidence="1">
    <location>
        <begin position="384"/>
        <end position="405"/>
    </location>
</feature>
<dbReference type="GO" id="GO:0016020">
    <property type="term" value="C:membrane"/>
    <property type="evidence" value="ECO:0007669"/>
    <property type="project" value="InterPro"/>
</dbReference>
<dbReference type="EMBL" id="CAFBMH010000013">
    <property type="protein sequence ID" value="CAB4896057.1"/>
    <property type="molecule type" value="Genomic_DNA"/>
</dbReference>
<dbReference type="InterPro" id="IPR023616">
    <property type="entry name" value="Cyt_c_oxase-like_su1_dom"/>
</dbReference>
<dbReference type="EMBL" id="CAFABA010000013">
    <property type="protein sequence ID" value="CAB4818178.1"/>
    <property type="molecule type" value="Genomic_DNA"/>
</dbReference>
<accession>A0A6J6ULP1</accession>
<dbReference type="PROSITE" id="PS50855">
    <property type="entry name" value="COX1"/>
    <property type="match status" value="1"/>
</dbReference>
<dbReference type="GO" id="GO:0009060">
    <property type="term" value="P:aerobic respiration"/>
    <property type="evidence" value="ECO:0007669"/>
    <property type="project" value="InterPro"/>
</dbReference>
<gene>
    <name evidence="3" type="ORF">UFOPK2754_02386</name>
    <name evidence="4" type="ORF">UFOPK3139_00523</name>
    <name evidence="5" type="ORF">UFOPK3543_00589</name>
    <name evidence="6" type="ORF">UFOPK3967_01283</name>
</gene>
<feature type="transmembrane region" description="Helical" evidence="1">
    <location>
        <begin position="257"/>
        <end position="276"/>
    </location>
</feature>
<feature type="transmembrane region" description="Helical" evidence="1">
    <location>
        <begin position="417"/>
        <end position="442"/>
    </location>
</feature>
<dbReference type="GO" id="GO:0020037">
    <property type="term" value="F:heme binding"/>
    <property type="evidence" value="ECO:0007669"/>
    <property type="project" value="InterPro"/>
</dbReference>
<dbReference type="InterPro" id="IPR000883">
    <property type="entry name" value="Cyt_C_Oxase_1"/>
</dbReference>
<sequence length="539" mass="55260">MTITESDAAATTTAPSVTTAVQPQGLYELITTGDHTTLGRLYVLASAVFILGAGVFGVLSGAEKLDTTSIDLFGGVTSAWQTFAAYRIGLLLCGVLPLFIGLATAVVPLQVGSPAIAFPRAAAAAFWVWLLGVGLLIGGFAADGGLGEAPGLTAGTHQDGVALTLLAIGVLVVALLLAAVCVATTVLTLRAPGLTLRRVPVFSWSMLVASSVWFLTLPVLLGRILLAYVDYTHAQTLYGAENALYNQIRWSFGQPMVYAYAIPALGIVSEIIPVAARARQRSYDVVLGAIALFGLLSVGSFASAPNVQDKFVFLAVGYAIALPVLALFGAWADTLRQGKPASSGPLGALGLALLGALVLFGGVLAGVMYVFVPFDLRNTSAVDGQMAMVLLASATVGFAGVVYWSSKLTGRAVPEGLARLAVLPLVGGAFLAGLGDFAAGFYDQPAGLVTSAVKDGAEIMNAIGLVGYGLFALGALVAVGAVVRTFLPSGSYAPANPWQGHTLEWASSSPPPVGNFRGPLPVVRSERPLLDAAENGGAV</sequence>
<evidence type="ECO:0000313" key="6">
    <source>
        <dbReference type="EMBL" id="CAB4995314.1"/>
    </source>
</evidence>
<dbReference type="PRINTS" id="PR01165">
    <property type="entry name" value="CYCOXIDASEI"/>
</dbReference>
<evidence type="ECO:0000256" key="1">
    <source>
        <dbReference type="SAM" id="Phobius"/>
    </source>
</evidence>
<keyword evidence="1" id="KW-0812">Transmembrane</keyword>
<feature type="transmembrane region" description="Helical" evidence="1">
    <location>
        <begin position="283"/>
        <end position="305"/>
    </location>
</feature>
<feature type="transmembrane region" description="Helical" evidence="1">
    <location>
        <begin position="311"/>
        <end position="332"/>
    </location>
</feature>
<dbReference type="EMBL" id="CAEZYR010000105">
    <property type="protein sequence ID" value="CAB4760652.1"/>
    <property type="molecule type" value="Genomic_DNA"/>
</dbReference>
<evidence type="ECO:0000259" key="2">
    <source>
        <dbReference type="PROSITE" id="PS50855"/>
    </source>
</evidence>
<keyword evidence="1" id="KW-0472">Membrane</keyword>
<dbReference type="SUPFAM" id="SSF81442">
    <property type="entry name" value="Cytochrome c oxidase subunit I-like"/>
    <property type="match status" value="1"/>
</dbReference>
<dbReference type="GO" id="GO:0004129">
    <property type="term" value="F:cytochrome-c oxidase activity"/>
    <property type="evidence" value="ECO:0007669"/>
    <property type="project" value="InterPro"/>
</dbReference>
<name>A0A6J6ULP1_9ZZZZ</name>
<dbReference type="AlphaFoldDB" id="A0A6J6ULP1"/>